<feature type="compositionally biased region" description="Basic and acidic residues" evidence="1">
    <location>
        <begin position="39"/>
        <end position="60"/>
    </location>
</feature>
<reference evidence="3" key="1">
    <citation type="submission" date="2022-11" db="UniProtKB">
        <authorList>
            <consortium name="WormBaseParasite"/>
        </authorList>
    </citation>
    <scope>IDENTIFICATION</scope>
</reference>
<feature type="region of interest" description="Disordered" evidence="1">
    <location>
        <begin position="1"/>
        <end position="60"/>
    </location>
</feature>
<name>A0A914HNG9_GLORO</name>
<organism evidence="2 3">
    <name type="scientific">Globodera rostochiensis</name>
    <name type="common">Golden nematode worm</name>
    <name type="synonym">Heterodera rostochiensis</name>
    <dbReference type="NCBI Taxonomy" id="31243"/>
    <lineage>
        <taxon>Eukaryota</taxon>
        <taxon>Metazoa</taxon>
        <taxon>Ecdysozoa</taxon>
        <taxon>Nematoda</taxon>
        <taxon>Chromadorea</taxon>
        <taxon>Rhabditida</taxon>
        <taxon>Tylenchina</taxon>
        <taxon>Tylenchomorpha</taxon>
        <taxon>Tylenchoidea</taxon>
        <taxon>Heteroderidae</taxon>
        <taxon>Heteroderinae</taxon>
        <taxon>Globodera</taxon>
    </lineage>
</organism>
<accession>A0A914HNG9</accession>
<dbReference type="Proteomes" id="UP000887572">
    <property type="component" value="Unplaced"/>
</dbReference>
<feature type="compositionally biased region" description="Polar residues" evidence="1">
    <location>
        <begin position="7"/>
        <end position="37"/>
    </location>
</feature>
<evidence type="ECO:0000313" key="2">
    <source>
        <dbReference type="Proteomes" id="UP000887572"/>
    </source>
</evidence>
<dbReference type="WBParaSite" id="Gr19_v10_g3143.t1">
    <property type="protein sequence ID" value="Gr19_v10_g3143.t1"/>
    <property type="gene ID" value="Gr19_v10_g3143"/>
</dbReference>
<evidence type="ECO:0000256" key="1">
    <source>
        <dbReference type="SAM" id="MobiDB-lite"/>
    </source>
</evidence>
<proteinExistence type="predicted"/>
<protein>
    <submittedName>
        <fullName evidence="3">Transposase</fullName>
    </submittedName>
</protein>
<evidence type="ECO:0000313" key="3">
    <source>
        <dbReference type="WBParaSite" id="Gr19_v10_g3143.t1"/>
    </source>
</evidence>
<sequence>MPPPPTNFGQNVHHQIDRQNTQIGQIEPNSTDQNLPLTESDHSDNAKNGEEISSNEKKKFDQRKAELNCVGIKNSHQNEINEIVAKELGLCFKTIYAWKRKLGQTTPNHKYSHNEQKELMKRYYEIKDKNPKISDQNIAKMLKINVCTLIRWKKQFKRQQMHPNSVDGHSVQENAAANVQNSEQTHLSRPNLASPHLSAAWKGGHNERLVAMNHKLVPTPRGVKLRAGVCNVGDGDDLISGPGVGEHQTIEGVDSDVIPVDCDVIPVDSDVIPT</sequence>
<dbReference type="AlphaFoldDB" id="A0A914HNG9"/>
<keyword evidence="2" id="KW-1185">Reference proteome</keyword>